<keyword evidence="2" id="KW-1185">Reference proteome</keyword>
<proteinExistence type="predicted"/>
<evidence type="ECO:0008006" key="3">
    <source>
        <dbReference type="Google" id="ProtNLM"/>
    </source>
</evidence>
<gene>
    <name evidence="1" type="ORF">LEUCIP111803_00176</name>
</gene>
<dbReference type="Pfam" id="PF11248">
    <property type="entry name" value="DUF3046"/>
    <property type="match status" value="1"/>
</dbReference>
<reference evidence="1" key="1">
    <citation type="submission" date="2021-06" db="EMBL/GenBank/DDBJ databases">
        <authorList>
            <person name="Criscuolo A."/>
        </authorList>
    </citation>
    <scope>NUCLEOTIDE SEQUENCE</scope>
    <source>
        <strain evidence="1">CIP111803</strain>
    </source>
</reference>
<sequence length="85" mass="9367">MRPGTSSLSGAAVRLSEFQRAVGEEFGRAYSGVLLRDHWLTGLGATANEALERGVPPRAVWFALCDEFEIPESRRHGRGLLDPRD</sequence>
<name>A0A916NUI7_9MICO</name>
<dbReference type="Proteomes" id="UP000693892">
    <property type="component" value="Unassembled WGS sequence"/>
</dbReference>
<dbReference type="AlphaFoldDB" id="A0A916NUI7"/>
<protein>
    <recommendedName>
        <fullName evidence="3">DUF3046 domain-containing protein</fullName>
    </recommendedName>
</protein>
<organism evidence="1 2">
    <name type="scientific">Leucobacter soli</name>
    <dbReference type="NCBI Taxonomy" id="2812850"/>
    <lineage>
        <taxon>Bacteria</taxon>
        <taxon>Bacillati</taxon>
        <taxon>Actinomycetota</taxon>
        <taxon>Actinomycetes</taxon>
        <taxon>Micrococcales</taxon>
        <taxon>Microbacteriaceae</taxon>
        <taxon>Leucobacter</taxon>
    </lineage>
</organism>
<evidence type="ECO:0000313" key="1">
    <source>
        <dbReference type="EMBL" id="CAG7597884.1"/>
    </source>
</evidence>
<comment type="caution">
    <text evidence="1">The sequence shown here is derived from an EMBL/GenBank/DDBJ whole genome shotgun (WGS) entry which is preliminary data.</text>
</comment>
<accession>A0A916NUI7</accession>
<dbReference type="InterPro" id="IPR021408">
    <property type="entry name" value="DUF3046"/>
</dbReference>
<evidence type="ECO:0000313" key="2">
    <source>
        <dbReference type="Proteomes" id="UP000693892"/>
    </source>
</evidence>
<dbReference type="EMBL" id="CAJVAP010000002">
    <property type="protein sequence ID" value="CAG7597884.1"/>
    <property type="molecule type" value="Genomic_DNA"/>
</dbReference>